<comment type="caution">
    <text evidence="1">The sequence shown here is derived from an EMBL/GenBank/DDBJ whole genome shotgun (WGS) entry which is preliminary data.</text>
</comment>
<protein>
    <submittedName>
        <fullName evidence="1">Uncharacterized protein</fullName>
    </submittedName>
</protein>
<gene>
    <name evidence="1" type="ORF">APLA_LOCUS8981</name>
</gene>
<dbReference type="EMBL" id="CADEBD010000309">
    <property type="protein sequence ID" value="CAB3240296.1"/>
    <property type="molecule type" value="Genomic_DNA"/>
</dbReference>
<name>A0A8S1A244_ARCPL</name>
<sequence>MKKHIATVVVVFTSSSPRVLGTYKLGVHDENFGNLLDGGSGLTEHSDSDDDFNIDDDSFLVPNLTQRQRKYYGGRVTPMAEPS</sequence>
<dbReference type="Proteomes" id="UP000494256">
    <property type="component" value="Unassembled WGS sequence"/>
</dbReference>
<dbReference type="OrthoDB" id="4327074at2759"/>
<dbReference type="AlphaFoldDB" id="A0A8S1A244"/>
<proteinExistence type="predicted"/>
<accession>A0A8S1A244</accession>
<evidence type="ECO:0000313" key="1">
    <source>
        <dbReference type="EMBL" id="CAB3240296.1"/>
    </source>
</evidence>
<reference evidence="1 2" key="1">
    <citation type="submission" date="2020-04" db="EMBL/GenBank/DDBJ databases">
        <authorList>
            <person name="Wallbank WR R."/>
            <person name="Pardo Diaz C."/>
            <person name="Kozak K."/>
            <person name="Martin S."/>
            <person name="Jiggins C."/>
            <person name="Moest M."/>
            <person name="Warren A I."/>
            <person name="Byers J.R.P. K."/>
            <person name="Montejo-Kovacevich G."/>
            <person name="Yen C E."/>
        </authorList>
    </citation>
    <scope>NUCLEOTIDE SEQUENCE [LARGE SCALE GENOMIC DNA]</scope>
</reference>
<evidence type="ECO:0000313" key="2">
    <source>
        <dbReference type="Proteomes" id="UP000494256"/>
    </source>
</evidence>
<organism evidence="1 2">
    <name type="scientific">Arctia plantaginis</name>
    <name type="common">Wood tiger moth</name>
    <name type="synonym">Phalaena plantaginis</name>
    <dbReference type="NCBI Taxonomy" id="874455"/>
    <lineage>
        <taxon>Eukaryota</taxon>
        <taxon>Metazoa</taxon>
        <taxon>Ecdysozoa</taxon>
        <taxon>Arthropoda</taxon>
        <taxon>Hexapoda</taxon>
        <taxon>Insecta</taxon>
        <taxon>Pterygota</taxon>
        <taxon>Neoptera</taxon>
        <taxon>Endopterygota</taxon>
        <taxon>Lepidoptera</taxon>
        <taxon>Glossata</taxon>
        <taxon>Ditrysia</taxon>
        <taxon>Noctuoidea</taxon>
        <taxon>Erebidae</taxon>
        <taxon>Arctiinae</taxon>
        <taxon>Arctia</taxon>
    </lineage>
</organism>